<keyword evidence="3" id="KW-1185">Reference proteome</keyword>
<dbReference type="OrthoDB" id="104968at2759"/>
<accession>V9FAX0</accession>
<evidence type="ECO:0000256" key="1">
    <source>
        <dbReference type="SAM" id="MobiDB-lite"/>
    </source>
</evidence>
<name>V9FAX0_PHYNI</name>
<organism evidence="2 3">
    <name type="scientific">Phytophthora nicotianae P1569</name>
    <dbReference type="NCBI Taxonomy" id="1317065"/>
    <lineage>
        <taxon>Eukaryota</taxon>
        <taxon>Sar</taxon>
        <taxon>Stramenopiles</taxon>
        <taxon>Oomycota</taxon>
        <taxon>Peronosporomycetes</taxon>
        <taxon>Peronosporales</taxon>
        <taxon>Peronosporaceae</taxon>
        <taxon>Phytophthora</taxon>
    </lineage>
</organism>
<sequence length="221" mass="24526">MKNCFQGSKSAKQLAAAWKMVATETFRLRELQVTPPQCKSKIYTLLKHLLKNLLKQCTAYRVALQDTGNATEKQLKEPLCYEAMRNMWVIETAWEPTRSSQATPPSQWVSSAEQSTLAGQDNEPNDDTLSAGGARERRWYTGKRARDKVETTEGLKAVGDGLHSIADALKVSRVQGNDNRTYDLLNSMREPSQSAQAQTQALDNLIQHLGANIGVGESTNN</sequence>
<protein>
    <submittedName>
        <fullName evidence="2">Uncharacterized protein</fullName>
    </submittedName>
</protein>
<dbReference type="AlphaFoldDB" id="V9FAX0"/>
<feature type="region of interest" description="Disordered" evidence="1">
    <location>
        <begin position="96"/>
        <end position="135"/>
    </location>
</feature>
<evidence type="ECO:0000313" key="3">
    <source>
        <dbReference type="Proteomes" id="UP000018721"/>
    </source>
</evidence>
<dbReference type="EMBL" id="ANIZ01001383">
    <property type="protein sequence ID" value="ETI47903.1"/>
    <property type="molecule type" value="Genomic_DNA"/>
</dbReference>
<proteinExistence type="predicted"/>
<reference evidence="2 3" key="1">
    <citation type="submission" date="2013-11" db="EMBL/GenBank/DDBJ databases">
        <title>The Genome Sequence of Phytophthora parasitica P1569.</title>
        <authorList>
            <consortium name="The Broad Institute Genomics Platform"/>
            <person name="Russ C."/>
            <person name="Tyler B."/>
            <person name="Panabieres F."/>
            <person name="Shan W."/>
            <person name="Tripathy S."/>
            <person name="Grunwald N."/>
            <person name="Machado M."/>
            <person name="Johnson C.S."/>
            <person name="Arredondo F."/>
            <person name="Hong C."/>
            <person name="Coffey M."/>
            <person name="Young S.K."/>
            <person name="Zeng Q."/>
            <person name="Gargeya S."/>
            <person name="Fitzgerald M."/>
            <person name="Abouelleil A."/>
            <person name="Alvarado L."/>
            <person name="Chapman S.B."/>
            <person name="Gainer-Dewar J."/>
            <person name="Goldberg J."/>
            <person name="Griggs A."/>
            <person name="Gujja S."/>
            <person name="Hansen M."/>
            <person name="Howarth C."/>
            <person name="Imamovic A."/>
            <person name="Ireland A."/>
            <person name="Larimer J."/>
            <person name="McCowan C."/>
            <person name="Murphy C."/>
            <person name="Pearson M."/>
            <person name="Poon T.W."/>
            <person name="Priest M."/>
            <person name="Roberts A."/>
            <person name="Saif S."/>
            <person name="Shea T."/>
            <person name="Sykes S."/>
            <person name="Wortman J."/>
            <person name="Nusbaum C."/>
            <person name="Birren B."/>
        </authorList>
    </citation>
    <scope>NUCLEOTIDE SEQUENCE [LARGE SCALE GENOMIC DNA]</scope>
    <source>
        <strain evidence="2 3">P1569</strain>
    </source>
</reference>
<feature type="compositionally biased region" description="Polar residues" evidence="1">
    <location>
        <begin position="97"/>
        <end position="119"/>
    </location>
</feature>
<gene>
    <name evidence="2" type="ORF">F443_07965</name>
</gene>
<dbReference type="HOGENOM" id="CLU_1252821_0_0_1"/>
<evidence type="ECO:0000313" key="2">
    <source>
        <dbReference type="EMBL" id="ETI47903.1"/>
    </source>
</evidence>
<comment type="caution">
    <text evidence="2">The sequence shown here is derived from an EMBL/GenBank/DDBJ whole genome shotgun (WGS) entry which is preliminary data.</text>
</comment>
<dbReference type="Proteomes" id="UP000018721">
    <property type="component" value="Unassembled WGS sequence"/>
</dbReference>